<sequence length="149" mass="16366">MHIVIGRDIRADNGNTTRKEVTSNKNILTISPNRKLHLVKKGAMIKFARKLITKELPSIQSGESSTPFVDGDSSFGESEVEGEQVFFRAFNNRDFGMIPRDQAIQNSKVLSINPSIGVDHCDIATSCYPDPGIVCDRSSLARLGNDAET</sequence>
<gene>
    <name evidence="1" type="ORF">HQ35_05390</name>
</gene>
<reference evidence="1 2" key="1">
    <citation type="submission" date="2014-08" db="EMBL/GenBank/DDBJ databases">
        <title>Porphyromonas cangingivalis strain:COT-109_OH1386 Genome sequencing.</title>
        <authorList>
            <person name="Wallis C."/>
            <person name="Deusch O."/>
            <person name="O'Flynn C."/>
            <person name="Davis I."/>
            <person name="Jospin G."/>
            <person name="Darling A.E."/>
            <person name="Coil D.A."/>
            <person name="Alexiev A."/>
            <person name="Horsfall A."/>
            <person name="Kirkwood N."/>
            <person name="Harris S."/>
            <person name="Eisen J.A."/>
        </authorList>
    </citation>
    <scope>NUCLEOTIDE SEQUENCE [LARGE SCALE GENOMIC DNA]</scope>
    <source>
        <strain evidence="2">COT-109 OH1386</strain>
    </source>
</reference>
<dbReference type="AlphaFoldDB" id="A0A0A2ERY8"/>
<dbReference type="Proteomes" id="UP000030125">
    <property type="component" value="Unassembled WGS sequence"/>
</dbReference>
<dbReference type="EMBL" id="JQJD01000040">
    <property type="protein sequence ID" value="KGN80402.1"/>
    <property type="molecule type" value="Genomic_DNA"/>
</dbReference>
<evidence type="ECO:0000313" key="2">
    <source>
        <dbReference type="Proteomes" id="UP000030125"/>
    </source>
</evidence>
<proteinExistence type="predicted"/>
<keyword evidence="2" id="KW-1185">Reference proteome</keyword>
<protein>
    <submittedName>
        <fullName evidence="1">Uncharacterized protein</fullName>
    </submittedName>
</protein>
<comment type="caution">
    <text evidence="1">The sequence shown here is derived from an EMBL/GenBank/DDBJ whole genome shotgun (WGS) entry which is preliminary data.</text>
</comment>
<organism evidence="1 2">
    <name type="scientific">Porphyromonas cangingivalis</name>
    <dbReference type="NCBI Taxonomy" id="36874"/>
    <lineage>
        <taxon>Bacteria</taxon>
        <taxon>Pseudomonadati</taxon>
        <taxon>Bacteroidota</taxon>
        <taxon>Bacteroidia</taxon>
        <taxon>Bacteroidales</taxon>
        <taxon>Porphyromonadaceae</taxon>
        <taxon>Porphyromonas</taxon>
    </lineage>
</organism>
<accession>A0A0A2ERY8</accession>
<name>A0A0A2ERY8_PORCN</name>
<evidence type="ECO:0000313" key="1">
    <source>
        <dbReference type="EMBL" id="KGN80402.1"/>
    </source>
</evidence>